<dbReference type="Proteomes" id="UP000653454">
    <property type="component" value="Unassembled WGS sequence"/>
</dbReference>
<organism evidence="3 4">
    <name type="scientific">Plutella xylostella</name>
    <name type="common">Diamondback moth</name>
    <name type="synonym">Plutella maculipennis</name>
    <dbReference type="NCBI Taxonomy" id="51655"/>
    <lineage>
        <taxon>Eukaryota</taxon>
        <taxon>Metazoa</taxon>
        <taxon>Ecdysozoa</taxon>
        <taxon>Arthropoda</taxon>
        <taxon>Hexapoda</taxon>
        <taxon>Insecta</taxon>
        <taxon>Pterygota</taxon>
        <taxon>Neoptera</taxon>
        <taxon>Endopterygota</taxon>
        <taxon>Lepidoptera</taxon>
        <taxon>Glossata</taxon>
        <taxon>Ditrysia</taxon>
        <taxon>Yponomeutoidea</taxon>
        <taxon>Plutellidae</taxon>
        <taxon>Plutella</taxon>
    </lineage>
</organism>
<comment type="caution">
    <text evidence="3">The sequence shown here is derived from an EMBL/GenBank/DDBJ whole genome shotgun (WGS) entry which is preliminary data.</text>
</comment>
<dbReference type="EMBL" id="CAJHNJ030000034">
    <property type="protein sequence ID" value="CAG9127663.1"/>
    <property type="molecule type" value="Genomic_DNA"/>
</dbReference>
<dbReference type="SUPFAM" id="SSF53187">
    <property type="entry name" value="Zn-dependent exopeptidases"/>
    <property type="match status" value="1"/>
</dbReference>
<evidence type="ECO:0000256" key="1">
    <source>
        <dbReference type="ARBA" id="ARBA00004240"/>
    </source>
</evidence>
<dbReference type="PANTHER" id="PTHR12147:SF22">
    <property type="entry name" value="ENDOPLASMIC RETICULUM METALLOPEPTIDASE 1"/>
    <property type="match status" value="1"/>
</dbReference>
<sequence length="226" mass="24824">MEYEPDDPLMEHLISKPLDFERLQEEIKENRRRLPPLGPGWLVLGCVLAAAAPLLLQMHHDRLPTPLTRADAPPTRFCAEIAKEHLHNLTAIGPRVAGSYENEVLAVTTLVATLRRLRAGAAPHHRLDIDVQRASGNFSIDFLDGMNNVYRSVQSVVARVSAAGAPPAPAPAPRDALLLNCHYDTVPDSPVRALMMRGLIGKGSGRANYHTRAVMYCLLVPRVNTV</sequence>
<comment type="subcellular location">
    <subcellularLocation>
        <location evidence="1">Endoplasmic reticulum</location>
    </subcellularLocation>
</comment>
<dbReference type="GO" id="GO:0006508">
    <property type="term" value="P:proteolysis"/>
    <property type="evidence" value="ECO:0007669"/>
    <property type="project" value="InterPro"/>
</dbReference>
<keyword evidence="2" id="KW-0256">Endoplasmic reticulum</keyword>
<gene>
    <name evidence="3" type="ORF">PLXY2_LOCUS8961</name>
</gene>
<evidence type="ECO:0000313" key="3">
    <source>
        <dbReference type="EMBL" id="CAG9127663.1"/>
    </source>
</evidence>
<proteinExistence type="predicted"/>
<accession>A0A8S4FH68</accession>
<reference evidence="3" key="1">
    <citation type="submission" date="2020-11" db="EMBL/GenBank/DDBJ databases">
        <authorList>
            <person name="Whiteford S."/>
        </authorList>
    </citation>
    <scope>NUCLEOTIDE SEQUENCE</scope>
</reference>
<dbReference type="InterPro" id="IPR045175">
    <property type="entry name" value="M28_fam"/>
</dbReference>
<dbReference type="GO" id="GO:0005783">
    <property type="term" value="C:endoplasmic reticulum"/>
    <property type="evidence" value="ECO:0007669"/>
    <property type="project" value="UniProtKB-SubCell"/>
</dbReference>
<name>A0A8S4FH68_PLUXY</name>
<keyword evidence="4" id="KW-1185">Reference proteome</keyword>
<dbReference type="Gene3D" id="3.40.630.10">
    <property type="entry name" value="Zn peptidases"/>
    <property type="match status" value="1"/>
</dbReference>
<protein>
    <submittedName>
        <fullName evidence="3">(diamondback moth) hypothetical protein</fullName>
    </submittedName>
</protein>
<evidence type="ECO:0000313" key="4">
    <source>
        <dbReference type="Proteomes" id="UP000653454"/>
    </source>
</evidence>
<dbReference type="AlphaFoldDB" id="A0A8S4FH68"/>
<evidence type="ECO:0000256" key="2">
    <source>
        <dbReference type="ARBA" id="ARBA00022824"/>
    </source>
</evidence>
<dbReference type="GO" id="GO:0008235">
    <property type="term" value="F:metalloexopeptidase activity"/>
    <property type="evidence" value="ECO:0007669"/>
    <property type="project" value="InterPro"/>
</dbReference>
<dbReference type="PANTHER" id="PTHR12147">
    <property type="entry name" value="METALLOPEPTIDASE M28 FAMILY MEMBER"/>
    <property type="match status" value="1"/>
</dbReference>